<evidence type="ECO:0000313" key="3">
    <source>
        <dbReference type="Proteomes" id="UP001597124"/>
    </source>
</evidence>
<name>A0ABW3C3Z7_SPHXN</name>
<sequence>MKYIYLISVAWLSQSALVGEAHATEDGFAFSGSVRTRYETLSGQSRAGFGAHDELLSTRTTLLAEYRKSGLRLGAEIYDSRAYGSRSGSAIGTGEVNTIEPVQAYLGVDIREPFGKGSAVSLQAGRFTLNMGSRRLVAADDYRNTTNGYTGLRADVRGADGSTATLIYTLPQMRRPDDLPSILDNEPGLDRESSTLRLWGGLLSRPGVFGKTFAEIGYFGLAERDTARRATRNRHLHSFSARLLREPAAGRFDHEIEIVHQIGRVRASAAASAPSLDVSASFLHADFGYSFPGPLKARLSAEYDYASGDAPGGGYGRFDTLFGMRRADLAPAGIYAQIGRANISTPGIRFEIAPNARLDGFMVYRAMWLAEKTDAFSTTGVRDISGSSGAFAGHQIEGRARYWLLPKRLRAEANAAWLRKGAFLKNAPNAPQTGNTRYVSMALTASF</sequence>
<dbReference type="RefSeq" id="WP_381489874.1">
    <property type="nucleotide sequence ID" value="NZ_JBHTIK010000005.1"/>
</dbReference>
<dbReference type="Proteomes" id="UP001597124">
    <property type="component" value="Unassembled WGS sequence"/>
</dbReference>
<proteinExistence type="predicted"/>
<reference evidence="3" key="1">
    <citation type="journal article" date="2019" name="Int. J. Syst. Evol. Microbiol.">
        <title>The Global Catalogue of Microorganisms (GCM) 10K type strain sequencing project: providing services to taxonomists for standard genome sequencing and annotation.</title>
        <authorList>
            <consortium name="The Broad Institute Genomics Platform"/>
            <consortium name="The Broad Institute Genome Sequencing Center for Infectious Disease"/>
            <person name="Wu L."/>
            <person name="Ma J."/>
        </authorList>
    </citation>
    <scope>NUCLEOTIDE SEQUENCE [LARGE SCALE GENOMIC DNA]</scope>
    <source>
        <strain evidence="3">CCUG 52537</strain>
    </source>
</reference>
<dbReference type="InterPro" id="IPR053728">
    <property type="entry name" value="Alginate_Permeability_Chnl"/>
</dbReference>
<accession>A0ABW3C3Z7</accession>
<dbReference type="InterPro" id="IPR025388">
    <property type="entry name" value="Alginate_export_dom"/>
</dbReference>
<dbReference type="Gene3D" id="2.40.160.100">
    <property type="match status" value="1"/>
</dbReference>
<keyword evidence="3" id="KW-1185">Reference proteome</keyword>
<evidence type="ECO:0000313" key="2">
    <source>
        <dbReference type="EMBL" id="MFD0848688.1"/>
    </source>
</evidence>
<evidence type="ECO:0000259" key="1">
    <source>
        <dbReference type="Pfam" id="PF13372"/>
    </source>
</evidence>
<protein>
    <submittedName>
        <fullName evidence="2">Alginate export family protein</fullName>
    </submittedName>
</protein>
<organism evidence="2 3">
    <name type="scientific">Sphingosinicella xenopeptidilytica</name>
    <dbReference type="NCBI Taxonomy" id="364098"/>
    <lineage>
        <taxon>Bacteria</taxon>
        <taxon>Pseudomonadati</taxon>
        <taxon>Pseudomonadota</taxon>
        <taxon>Alphaproteobacteria</taxon>
        <taxon>Sphingomonadales</taxon>
        <taxon>Sphingosinicellaceae</taxon>
        <taxon>Sphingosinicella</taxon>
    </lineage>
</organism>
<comment type="caution">
    <text evidence="2">The sequence shown here is derived from an EMBL/GenBank/DDBJ whole genome shotgun (WGS) entry which is preliminary data.</text>
</comment>
<dbReference type="EMBL" id="JBHTIK010000005">
    <property type="protein sequence ID" value="MFD0848688.1"/>
    <property type="molecule type" value="Genomic_DNA"/>
</dbReference>
<dbReference type="Pfam" id="PF13372">
    <property type="entry name" value="Alginate_exp"/>
    <property type="match status" value="1"/>
</dbReference>
<feature type="domain" description="Alginate export" evidence="1">
    <location>
        <begin position="30"/>
        <end position="430"/>
    </location>
</feature>
<gene>
    <name evidence="2" type="ORF">ACFQ00_10180</name>
</gene>